<proteinExistence type="predicted"/>
<gene>
    <name evidence="1" type="ORF">EZ313_10655</name>
</gene>
<comment type="caution">
    <text evidence="1">The sequence shown here is derived from an EMBL/GenBank/DDBJ whole genome shotgun (WGS) entry which is preliminary data.</text>
</comment>
<sequence>MPLVRIDLPASASATEAAAASRAVHQALVEVFSVPQDDMFQVVARRPPGEIVCTPTFLGVDHSDKVAFVQIVCSPGRTVGLKEALYARIAEDVAAGAGLRREDVIINLLETARENWSFGNGLAQYALIDRQPPTTRGGS</sequence>
<dbReference type="SUPFAM" id="SSF55331">
    <property type="entry name" value="Tautomerase/MIF"/>
    <property type="match status" value="1"/>
</dbReference>
<dbReference type="Pfam" id="PF14552">
    <property type="entry name" value="Tautomerase_2"/>
    <property type="match status" value="1"/>
</dbReference>
<name>A0A4Z0CAF2_9BURK</name>
<keyword evidence="2" id="KW-1185">Reference proteome</keyword>
<dbReference type="OrthoDB" id="9804765at2"/>
<evidence type="ECO:0000313" key="1">
    <source>
        <dbReference type="EMBL" id="TFZ07049.1"/>
    </source>
</evidence>
<protein>
    <submittedName>
        <fullName evidence="1">Tautomerase family protein</fullName>
    </submittedName>
</protein>
<dbReference type="PANTHER" id="PTHR38460">
    <property type="entry name" value="TAUTOMERASE YOLI-RELATED"/>
    <property type="match status" value="1"/>
</dbReference>
<dbReference type="RefSeq" id="WP_135263129.1">
    <property type="nucleotide sequence ID" value="NZ_SMLM01000001.1"/>
</dbReference>
<organism evidence="1 2">
    <name type="scientific">Ramlibacter henchirensis</name>
    <dbReference type="NCBI Taxonomy" id="204072"/>
    <lineage>
        <taxon>Bacteria</taxon>
        <taxon>Pseudomonadati</taxon>
        <taxon>Pseudomonadota</taxon>
        <taxon>Betaproteobacteria</taxon>
        <taxon>Burkholderiales</taxon>
        <taxon>Comamonadaceae</taxon>
        <taxon>Ramlibacter</taxon>
    </lineage>
</organism>
<dbReference type="Gene3D" id="3.30.429.10">
    <property type="entry name" value="Macrophage Migration Inhibitory Factor"/>
    <property type="match status" value="1"/>
</dbReference>
<reference evidence="1 2" key="1">
    <citation type="submission" date="2019-03" db="EMBL/GenBank/DDBJ databases">
        <title>Ramlibacter henchirensis DSM 14656, whole genome shotgun sequence.</title>
        <authorList>
            <person name="Zhang X."/>
            <person name="Feng G."/>
            <person name="Zhu H."/>
        </authorList>
    </citation>
    <scope>NUCLEOTIDE SEQUENCE [LARGE SCALE GENOMIC DNA]</scope>
    <source>
        <strain evidence="1 2">DSM 14656</strain>
    </source>
</reference>
<dbReference type="Proteomes" id="UP000298180">
    <property type="component" value="Unassembled WGS sequence"/>
</dbReference>
<dbReference type="EMBL" id="SMLM01000001">
    <property type="protein sequence ID" value="TFZ07049.1"/>
    <property type="molecule type" value="Genomic_DNA"/>
</dbReference>
<dbReference type="InterPro" id="IPR014347">
    <property type="entry name" value="Tautomerase/MIF_sf"/>
</dbReference>
<dbReference type="PANTHER" id="PTHR38460:SF1">
    <property type="entry name" value="TAUTOMERASE YOLI-RELATED"/>
    <property type="match status" value="1"/>
</dbReference>
<accession>A0A4Z0CAF2</accession>
<evidence type="ECO:0000313" key="2">
    <source>
        <dbReference type="Proteomes" id="UP000298180"/>
    </source>
</evidence>
<dbReference type="AlphaFoldDB" id="A0A4Z0CAF2"/>
<dbReference type="InterPro" id="IPR037479">
    <property type="entry name" value="Tauto_MSAD"/>
</dbReference>